<dbReference type="PANTHER" id="PTHR22576">
    <property type="entry name" value="MUCOSA ASSOCIATED LYMPHOID TISSUE LYMPHOMA TRANSLOCATION PROTEIN 1/PARACASPASE"/>
    <property type="match status" value="1"/>
</dbReference>
<evidence type="ECO:0000259" key="1">
    <source>
        <dbReference type="Pfam" id="PF00656"/>
    </source>
</evidence>
<dbReference type="GO" id="GO:0006508">
    <property type="term" value="P:proteolysis"/>
    <property type="evidence" value="ECO:0007669"/>
    <property type="project" value="InterPro"/>
</dbReference>
<evidence type="ECO:0000313" key="3">
    <source>
        <dbReference type="Proteomes" id="UP000447545"/>
    </source>
</evidence>
<accession>A0A7K1GG16</accession>
<gene>
    <name evidence="2" type="ORF">F1003_15030</name>
</gene>
<feature type="domain" description="Peptidase C14 caspase" evidence="1">
    <location>
        <begin position="333"/>
        <end position="537"/>
    </location>
</feature>
<dbReference type="Gene3D" id="3.40.50.1460">
    <property type="match status" value="2"/>
</dbReference>
<organism evidence="2 3">
    <name type="scientific">Winogradskyella ouciana</name>
    <dbReference type="NCBI Taxonomy" id="2608631"/>
    <lineage>
        <taxon>Bacteria</taxon>
        <taxon>Pseudomonadati</taxon>
        <taxon>Bacteroidota</taxon>
        <taxon>Flavobacteriia</taxon>
        <taxon>Flavobacteriales</taxon>
        <taxon>Flavobacteriaceae</taxon>
        <taxon>Winogradskyella</taxon>
    </lineage>
</organism>
<evidence type="ECO:0000313" key="2">
    <source>
        <dbReference type="EMBL" id="MTE28250.1"/>
    </source>
</evidence>
<sequence>MQFHKSLMLVYISLLIKPGVDPNLPIGDLYIISVGIDKTSAYEYDFKYCAKDAIDFNNKIRSDLKLEQEKLEHYKKTNNKTKLLEYRRNAKKIIKNVHSLILINEDATKENIKNTFLDIIKRAKPQDDFIFSYSGVSVQSIEGKTFLLPYINSNDPPLRTVIGIDDSITKGFIPLAEIAHLMEQIASENQYVISEAGYGKAFGLNLVYNLFESNPQIIEGTDRNRVIITTKGPGFEGGSCNDREIKNGRLYDFILSSPNLHLISSNFRAFELNLLNAQRYCEMDNPDYVKIYNESDYRDIFLRITQKAASRGSKAKNNNTKTETLDEGTQDVYAFVIATNEYDGMADWNNLKNPINDAKKIADILETKFNVKTKSVFNKNKTEVLKSFIEFNSKIDGNDKLIFFIAGHGYYSESFSDGYLVFKDSNDLGEDYTLDSYLSMAKINRLLDGVKAKQVFSIFDVCYGASFELNNADLVAENYSNTKFDKSIEEFIQETDENYARIVLASGKYEVPDYWNNSLDHSPFADKLITALENEDDFLSPGKIYSYVRGNATTPILKEFGRHHPRGDFLLKVLN</sequence>
<comment type="caution">
    <text evidence="2">The sequence shown here is derived from an EMBL/GenBank/DDBJ whole genome shotgun (WGS) entry which is preliminary data.</text>
</comment>
<dbReference type="InterPro" id="IPR011600">
    <property type="entry name" value="Pept_C14_caspase"/>
</dbReference>
<dbReference type="PANTHER" id="PTHR22576:SF37">
    <property type="entry name" value="MUCOSA-ASSOCIATED LYMPHOID TISSUE LYMPHOMA TRANSLOCATION PROTEIN 1"/>
    <property type="match status" value="1"/>
</dbReference>
<protein>
    <recommendedName>
        <fullName evidence="1">Peptidase C14 caspase domain-containing protein</fullName>
    </recommendedName>
</protein>
<dbReference type="Proteomes" id="UP000447545">
    <property type="component" value="Unassembled WGS sequence"/>
</dbReference>
<dbReference type="Pfam" id="PF00656">
    <property type="entry name" value="Peptidase_C14"/>
    <property type="match status" value="1"/>
</dbReference>
<dbReference type="InterPro" id="IPR052039">
    <property type="entry name" value="Caspase-related_regulators"/>
</dbReference>
<reference evidence="2 3" key="1">
    <citation type="submission" date="2019-11" db="EMBL/GenBank/DDBJ databases">
        <title>Winogradskyella ouciana sp. nov., isolated from the hadal seawater of the Mariana Trench.</title>
        <authorList>
            <person name="Liu R."/>
        </authorList>
    </citation>
    <scope>NUCLEOTIDE SEQUENCE [LARGE SCALE GENOMIC DNA]</scope>
    <source>
        <strain evidence="2 3">ZXX205</strain>
    </source>
</reference>
<dbReference type="AlphaFoldDB" id="A0A7K1GG16"/>
<dbReference type="InterPro" id="IPR029030">
    <property type="entry name" value="Caspase-like_dom_sf"/>
</dbReference>
<dbReference type="GO" id="GO:0004197">
    <property type="term" value="F:cysteine-type endopeptidase activity"/>
    <property type="evidence" value="ECO:0007669"/>
    <property type="project" value="InterPro"/>
</dbReference>
<dbReference type="EMBL" id="WJYA01000010">
    <property type="protein sequence ID" value="MTE28250.1"/>
    <property type="molecule type" value="Genomic_DNA"/>
</dbReference>
<dbReference type="SUPFAM" id="SSF52129">
    <property type="entry name" value="Caspase-like"/>
    <property type="match status" value="1"/>
</dbReference>
<proteinExistence type="predicted"/>
<keyword evidence="3" id="KW-1185">Reference proteome</keyword>
<dbReference type="RefSeq" id="WP_155090262.1">
    <property type="nucleotide sequence ID" value="NZ_WJYA01000010.1"/>
</dbReference>
<name>A0A7K1GG16_9FLAO</name>